<dbReference type="CDD" id="cd10910">
    <property type="entry name" value="PIN_limkain_b1_N_like"/>
    <property type="match status" value="1"/>
</dbReference>
<dbReference type="PANTHER" id="PTHR14379:SF28">
    <property type="entry name" value="EMB|CAB71865.1-RELATED"/>
    <property type="match status" value="1"/>
</dbReference>
<reference evidence="2" key="1">
    <citation type="journal article" date="2016" name="Proc. Natl. Acad. Sci. U.S.A.">
        <title>Chromosome-level assembly of Arabidopsis thaliana Ler reveals the extent of translocation and inversion polymorphisms.</title>
        <authorList>
            <person name="Zapata L."/>
            <person name="Ding J."/>
            <person name="Willing E.M."/>
            <person name="Hartwig B."/>
            <person name="Bezdan D."/>
            <person name="Jiao W.B."/>
            <person name="Patel V."/>
            <person name="Velikkakam James G."/>
            <person name="Koornneef M."/>
            <person name="Ossowski S."/>
            <person name="Schneeberger K."/>
        </authorList>
    </citation>
    <scope>NUCLEOTIDE SEQUENCE [LARGE SCALE GENOMIC DNA]</scope>
    <source>
        <strain evidence="2">cv. Landsberg erecta</strain>
    </source>
</reference>
<protein>
    <recommendedName>
        <fullName evidence="3">NYN domain-containing protein</fullName>
    </recommendedName>
</protein>
<evidence type="ECO:0000313" key="2">
    <source>
        <dbReference type="Proteomes" id="UP000078284"/>
    </source>
</evidence>
<accession>A0A178UJX8</accession>
<evidence type="ECO:0000313" key="1">
    <source>
        <dbReference type="EMBL" id="OAO93454.1"/>
    </source>
</evidence>
<dbReference type="GO" id="GO:0010468">
    <property type="term" value="P:regulation of gene expression"/>
    <property type="evidence" value="ECO:0007669"/>
    <property type="project" value="InterPro"/>
</dbReference>
<name>A0A178UJX8_ARATH</name>
<sequence length="184" mass="20349">MPKFSGGGHSTVFFWDVEDCPVPDGLTAEAVWRNMRMALANNGEYLGRCEITGFGDYSLATKHAGIGMMCSPLGDRRTRQSKILVEFLCRAIRSPSQTKFVLILGDISGHSGIKMPDLRRLFEFELAAHLMRCLNFTVFLAQPQNASQQLLKAVPTKWLWSSLSAARNAELALNAKLLNGSSLK</sequence>
<organism evidence="1 2">
    <name type="scientific">Arabidopsis thaliana</name>
    <name type="common">Mouse-ear cress</name>
    <dbReference type="NCBI Taxonomy" id="3702"/>
    <lineage>
        <taxon>Eukaryota</taxon>
        <taxon>Viridiplantae</taxon>
        <taxon>Streptophyta</taxon>
        <taxon>Embryophyta</taxon>
        <taxon>Tracheophyta</taxon>
        <taxon>Spermatophyta</taxon>
        <taxon>Magnoliopsida</taxon>
        <taxon>eudicotyledons</taxon>
        <taxon>Gunneridae</taxon>
        <taxon>Pentapetalae</taxon>
        <taxon>rosids</taxon>
        <taxon>malvids</taxon>
        <taxon>Brassicales</taxon>
        <taxon>Brassicaceae</taxon>
        <taxon>Camelineae</taxon>
        <taxon>Arabidopsis</taxon>
    </lineage>
</organism>
<dbReference type="Proteomes" id="UP000078284">
    <property type="component" value="Chromosome 5"/>
</dbReference>
<dbReference type="EMBL" id="LUHQ01000005">
    <property type="protein sequence ID" value="OAO93454.1"/>
    <property type="molecule type" value="Genomic_DNA"/>
</dbReference>
<proteinExistence type="predicted"/>
<gene>
    <name evidence="1" type="ordered locus">AXX17_At5g64220</name>
</gene>
<dbReference type="PANTHER" id="PTHR14379">
    <property type="entry name" value="LIMKAIN B LKAP"/>
    <property type="match status" value="1"/>
</dbReference>
<dbReference type="ExpressionAtlas" id="A0A178UJX8">
    <property type="expression patterns" value="baseline and differential"/>
</dbReference>
<dbReference type="GO" id="GO:0005777">
    <property type="term" value="C:peroxisome"/>
    <property type="evidence" value="ECO:0007669"/>
    <property type="project" value="InterPro"/>
</dbReference>
<evidence type="ECO:0008006" key="3">
    <source>
        <dbReference type="Google" id="ProtNLM"/>
    </source>
</evidence>
<dbReference type="InterPro" id="IPR024768">
    <property type="entry name" value="Marf1"/>
</dbReference>
<dbReference type="AlphaFoldDB" id="A0A178UJX8"/>
<comment type="caution">
    <text evidence="1">The sequence shown here is derived from an EMBL/GenBank/DDBJ whole genome shotgun (WGS) entry which is preliminary data.</text>
</comment>